<sequence length="172" mass="19498">MLLSQPLSRVTPTEPFFQFLPTKFTACEIPKMNSRKKTRIVFNGKPCDSSWSNSWPSCQFIHKSLPLATAAALLLLANPAKAGFLSGFSGIESIPGPQLPQMDFLTRFNGLVSCNQCQKLVLEFMLVLDFDYFKRHSFAEENQKKYAEADARFKSSPILKELLERSKLNKEK</sequence>
<accession>A0A2P2J6Z8</accession>
<dbReference type="PANTHER" id="PTHR36730:SF1">
    <property type="entry name" value="CATHEPSIN PROPEPTIDE INHIBITOR DOMAIN-CONTAINING PROTEIN"/>
    <property type="match status" value="1"/>
</dbReference>
<reference evidence="1" key="1">
    <citation type="submission" date="2018-02" db="EMBL/GenBank/DDBJ databases">
        <title>Rhizophora mucronata_Transcriptome.</title>
        <authorList>
            <person name="Meera S.P."/>
            <person name="Sreeshan A."/>
            <person name="Augustine A."/>
        </authorList>
    </citation>
    <scope>NUCLEOTIDE SEQUENCE</scope>
    <source>
        <tissue evidence="1">Leaf</tissue>
    </source>
</reference>
<name>A0A2P2J6Z8_RHIMU</name>
<evidence type="ECO:0000313" key="1">
    <source>
        <dbReference type="EMBL" id="MBW89254.1"/>
    </source>
</evidence>
<protein>
    <submittedName>
        <fullName evidence="1">Uncharacterized protein LOC105116656 isoform X2</fullName>
    </submittedName>
</protein>
<dbReference type="AlphaFoldDB" id="A0A2P2J6Z8"/>
<dbReference type="EMBL" id="GGEC01008771">
    <property type="protein sequence ID" value="MBW89254.1"/>
    <property type="molecule type" value="Transcribed_RNA"/>
</dbReference>
<proteinExistence type="predicted"/>
<dbReference type="PANTHER" id="PTHR36730">
    <property type="entry name" value="OS03G0210700 PROTEIN"/>
    <property type="match status" value="1"/>
</dbReference>
<organism evidence="1">
    <name type="scientific">Rhizophora mucronata</name>
    <name type="common">Asiatic mangrove</name>
    <dbReference type="NCBI Taxonomy" id="61149"/>
    <lineage>
        <taxon>Eukaryota</taxon>
        <taxon>Viridiplantae</taxon>
        <taxon>Streptophyta</taxon>
        <taxon>Embryophyta</taxon>
        <taxon>Tracheophyta</taxon>
        <taxon>Spermatophyta</taxon>
        <taxon>Magnoliopsida</taxon>
        <taxon>eudicotyledons</taxon>
        <taxon>Gunneridae</taxon>
        <taxon>Pentapetalae</taxon>
        <taxon>rosids</taxon>
        <taxon>fabids</taxon>
        <taxon>Malpighiales</taxon>
        <taxon>Rhizophoraceae</taxon>
        <taxon>Rhizophora</taxon>
    </lineage>
</organism>